<evidence type="ECO:0000313" key="3">
    <source>
        <dbReference type="EMBL" id="MDV2474650.1"/>
    </source>
</evidence>
<evidence type="ECO:0000256" key="1">
    <source>
        <dbReference type="SAM" id="MobiDB-lite"/>
    </source>
</evidence>
<reference evidence="3 4" key="1">
    <citation type="submission" date="2019-10" db="EMBL/GenBank/DDBJ databases">
        <title>Draft Genome Assembly of Rhodococcus zopfii DSM44189.</title>
        <authorList>
            <person name="Sutton J.M."/>
            <person name="Akob D.M."/>
            <person name="Bushman T.J."/>
        </authorList>
    </citation>
    <scope>NUCLEOTIDE SEQUENCE [LARGE SCALE GENOMIC DNA]</scope>
    <source>
        <strain evidence="3 4">DSM 44189</strain>
    </source>
</reference>
<protein>
    <recommendedName>
        <fullName evidence="2">Enhanced intracellular survival protein domain-containing protein</fullName>
    </recommendedName>
</protein>
<name>A0ABU3WL23_9NOCA</name>
<dbReference type="Pfam" id="PF13530">
    <property type="entry name" value="SCP2_2"/>
    <property type="match status" value="1"/>
</dbReference>
<organism evidence="3 4">
    <name type="scientific">Rhodococcus zopfii</name>
    <dbReference type="NCBI Taxonomy" id="43772"/>
    <lineage>
        <taxon>Bacteria</taxon>
        <taxon>Bacillati</taxon>
        <taxon>Actinomycetota</taxon>
        <taxon>Actinomycetes</taxon>
        <taxon>Mycobacteriales</taxon>
        <taxon>Nocardiaceae</taxon>
        <taxon>Rhodococcus</taxon>
    </lineage>
</organism>
<gene>
    <name evidence="3" type="ORF">F8M49_03005</name>
</gene>
<evidence type="ECO:0000313" key="4">
    <source>
        <dbReference type="Proteomes" id="UP001275440"/>
    </source>
</evidence>
<dbReference type="InterPro" id="IPR036527">
    <property type="entry name" value="SCP2_sterol-bd_dom_sf"/>
</dbReference>
<accession>A0ABU3WL23</accession>
<dbReference type="Gene3D" id="3.30.1050.10">
    <property type="entry name" value="SCP2 sterol-binding domain"/>
    <property type="match status" value="1"/>
</dbReference>
<comment type="caution">
    <text evidence="3">The sequence shown here is derived from an EMBL/GenBank/DDBJ whole genome shotgun (WGS) entry which is preliminary data.</text>
</comment>
<dbReference type="Proteomes" id="UP001275440">
    <property type="component" value="Unassembled WGS sequence"/>
</dbReference>
<evidence type="ECO:0000259" key="2">
    <source>
        <dbReference type="Pfam" id="PF13530"/>
    </source>
</evidence>
<keyword evidence="4" id="KW-1185">Reference proteome</keyword>
<dbReference type="InterPro" id="IPR025559">
    <property type="entry name" value="Eis_dom"/>
</dbReference>
<dbReference type="SUPFAM" id="SSF55718">
    <property type="entry name" value="SCP-like"/>
    <property type="match status" value="1"/>
</dbReference>
<feature type="domain" description="Enhanced intracellular survival protein" evidence="2">
    <location>
        <begin position="9"/>
        <end position="61"/>
    </location>
</feature>
<proteinExistence type="predicted"/>
<dbReference type="EMBL" id="WBMO01000001">
    <property type="protein sequence ID" value="MDV2474650.1"/>
    <property type="molecule type" value="Genomic_DNA"/>
</dbReference>
<feature type="region of interest" description="Disordered" evidence="1">
    <location>
        <begin position="72"/>
        <end position="106"/>
    </location>
</feature>
<sequence length="106" mass="11310">MPEIGGVGAAPQVEVDVATLAAVLLGGTRWHQLDRAGLVRMHDEAALPQLERLFATAEAPFAGVMFQRCPSRGGRSAPLVAMATRRASRATRRRGPDGSGRVRPRP</sequence>